<dbReference type="Gene3D" id="1.25.40.20">
    <property type="entry name" value="Ankyrin repeat-containing domain"/>
    <property type="match status" value="1"/>
</dbReference>
<name>A0ABR2JQJ7_9EUKA</name>
<keyword evidence="2" id="KW-1185">Reference proteome</keyword>
<dbReference type="Pfam" id="PF12796">
    <property type="entry name" value="Ank_2"/>
    <property type="match status" value="1"/>
</dbReference>
<dbReference type="Proteomes" id="UP001470230">
    <property type="component" value="Unassembled WGS sequence"/>
</dbReference>
<comment type="caution">
    <text evidence="1">The sequence shown here is derived from an EMBL/GenBank/DDBJ whole genome shotgun (WGS) entry which is preliminary data.</text>
</comment>
<evidence type="ECO:0000313" key="1">
    <source>
        <dbReference type="EMBL" id="KAK8881179.1"/>
    </source>
</evidence>
<dbReference type="EMBL" id="JAPFFF010000010">
    <property type="protein sequence ID" value="KAK8881179.1"/>
    <property type="molecule type" value="Genomic_DNA"/>
</dbReference>
<gene>
    <name evidence="1" type="ORF">M9Y10_003910</name>
</gene>
<dbReference type="InterPro" id="IPR036770">
    <property type="entry name" value="Ankyrin_rpt-contain_sf"/>
</dbReference>
<reference evidence="1 2" key="1">
    <citation type="submission" date="2024-04" db="EMBL/GenBank/DDBJ databases">
        <title>Tritrichomonas musculus Genome.</title>
        <authorList>
            <person name="Alves-Ferreira E."/>
            <person name="Grigg M."/>
            <person name="Lorenzi H."/>
            <person name="Galac M."/>
        </authorList>
    </citation>
    <scope>NUCLEOTIDE SEQUENCE [LARGE SCALE GENOMIC DNA]</scope>
    <source>
        <strain evidence="1 2">EAF2021</strain>
    </source>
</reference>
<protein>
    <recommendedName>
        <fullName evidence="3">Ankyrin repeat protein</fullName>
    </recommendedName>
</protein>
<dbReference type="SUPFAM" id="SSF48403">
    <property type="entry name" value="Ankyrin repeat"/>
    <property type="match status" value="1"/>
</dbReference>
<dbReference type="InterPro" id="IPR002110">
    <property type="entry name" value="Ankyrin_rpt"/>
</dbReference>
<evidence type="ECO:0008006" key="3">
    <source>
        <dbReference type="Google" id="ProtNLM"/>
    </source>
</evidence>
<evidence type="ECO:0000313" key="2">
    <source>
        <dbReference type="Proteomes" id="UP001470230"/>
    </source>
</evidence>
<accession>A0ABR2JQJ7</accession>
<sequence length="95" mass="10980">MVKLFVDKKETDINADDGMENVIHSAVNPYYVTPKNEIVKLILDRDDLNYNCKDKTNENSPLHIAVEKCSLFIVNLLVNKPKIEINSRNKILNFF</sequence>
<proteinExistence type="predicted"/>
<organism evidence="1 2">
    <name type="scientific">Tritrichomonas musculus</name>
    <dbReference type="NCBI Taxonomy" id="1915356"/>
    <lineage>
        <taxon>Eukaryota</taxon>
        <taxon>Metamonada</taxon>
        <taxon>Parabasalia</taxon>
        <taxon>Tritrichomonadida</taxon>
        <taxon>Tritrichomonadidae</taxon>
        <taxon>Tritrichomonas</taxon>
    </lineage>
</organism>